<dbReference type="GO" id="GO:0005524">
    <property type="term" value="F:ATP binding"/>
    <property type="evidence" value="ECO:0007669"/>
    <property type="project" value="UniProtKB-KW"/>
</dbReference>
<comment type="cofactor">
    <cofactor evidence="8">
        <name>a divalent metal cation</name>
        <dbReference type="ChEBI" id="CHEBI:60240"/>
    </cofactor>
</comment>
<accession>A0A9D1U4K7</accession>
<keyword evidence="2 8" id="KW-0547">Nucleotide-binding</keyword>
<comment type="catalytic activity">
    <reaction evidence="7 8">
        <text>NAD(+) + ATP = ADP + NADP(+) + H(+)</text>
        <dbReference type="Rhea" id="RHEA:18629"/>
        <dbReference type="ChEBI" id="CHEBI:15378"/>
        <dbReference type="ChEBI" id="CHEBI:30616"/>
        <dbReference type="ChEBI" id="CHEBI:57540"/>
        <dbReference type="ChEBI" id="CHEBI:58349"/>
        <dbReference type="ChEBI" id="CHEBI:456216"/>
        <dbReference type="EC" id="2.7.1.23"/>
    </reaction>
</comment>
<keyword evidence="4 8" id="KW-0067">ATP-binding</keyword>
<feature type="binding site" evidence="8">
    <location>
        <position position="149"/>
    </location>
    <ligand>
        <name>NAD(+)</name>
        <dbReference type="ChEBI" id="CHEBI:57540"/>
    </ligand>
</feature>
<comment type="function">
    <text evidence="8">Involved in the regulation of the intracellular balance of NAD and NADP, and is a key enzyme in the biosynthesis of NADP. Catalyzes specifically the phosphorylation on 2'-hydroxyl of the adenosine moiety of NAD to yield NADP.</text>
</comment>
<sequence>MKITVVNYNAPEAVRVRKIMLKRLADDGFDYDQQHPDLVISIGGDGTLLSAFHMYEQILDHVRFVGIHTGHLGFYTDWRNFELDDLIHSLKKDEGQAVSYPLLNITQRFSDGSTSQYVALNESTIQQKTRTMVCDVYLNNRLFEGFRGDGICVSTPTGSTAYNKSVGGAVMDPTITGFQAAEMASINNRVFRSLGSPIILGQETKLTVRLHDDSDCVMTCDRQTLHWNQNEKHLADITYRVDDRRIKFAKYRHTNFWDRVHESFIGEVQ</sequence>
<dbReference type="Pfam" id="PF01513">
    <property type="entry name" value="NAD_kinase"/>
    <property type="match status" value="1"/>
</dbReference>
<comment type="subcellular location">
    <subcellularLocation>
        <location evidence="8">Cytoplasm</location>
    </subcellularLocation>
</comment>
<dbReference type="Pfam" id="PF20143">
    <property type="entry name" value="NAD_kinase_C"/>
    <property type="match status" value="1"/>
</dbReference>
<evidence type="ECO:0000256" key="6">
    <source>
        <dbReference type="ARBA" id="ARBA00023027"/>
    </source>
</evidence>
<reference evidence="9" key="1">
    <citation type="journal article" date="2021" name="PeerJ">
        <title>Extensive microbial diversity within the chicken gut microbiome revealed by metagenomics and culture.</title>
        <authorList>
            <person name="Gilroy R."/>
            <person name="Ravi A."/>
            <person name="Getino M."/>
            <person name="Pursley I."/>
            <person name="Horton D.L."/>
            <person name="Alikhan N.F."/>
            <person name="Baker D."/>
            <person name="Gharbi K."/>
            <person name="Hall N."/>
            <person name="Watson M."/>
            <person name="Adriaenssens E.M."/>
            <person name="Foster-Nyarko E."/>
            <person name="Jarju S."/>
            <person name="Secka A."/>
            <person name="Antonio M."/>
            <person name="Oren A."/>
            <person name="Chaudhuri R.R."/>
            <person name="La Ragione R."/>
            <person name="Hildebrand F."/>
            <person name="Pallen M.J."/>
        </authorList>
    </citation>
    <scope>NUCLEOTIDE SEQUENCE</scope>
    <source>
        <strain evidence="9">ChiHejej3B27-2180</strain>
    </source>
</reference>
<reference evidence="9" key="2">
    <citation type="submission" date="2021-04" db="EMBL/GenBank/DDBJ databases">
        <authorList>
            <person name="Gilroy R."/>
        </authorList>
    </citation>
    <scope>NUCLEOTIDE SEQUENCE</scope>
    <source>
        <strain evidence="9">ChiHejej3B27-2180</strain>
    </source>
</reference>
<keyword evidence="3 8" id="KW-0418">Kinase</keyword>
<keyword evidence="8" id="KW-0963">Cytoplasm</keyword>
<dbReference type="AlphaFoldDB" id="A0A9D1U4K7"/>
<keyword evidence="5 8" id="KW-0521">NADP</keyword>
<evidence type="ECO:0000313" key="10">
    <source>
        <dbReference type="Proteomes" id="UP000886878"/>
    </source>
</evidence>
<dbReference type="InterPro" id="IPR002504">
    <property type="entry name" value="NADK"/>
</dbReference>
<dbReference type="InterPro" id="IPR017437">
    <property type="entry name" value="ATP-NAD_kinase_PpnK-typ_C"/>
</dbReference>
<feature type="binding site" evidence="8">
    <location>
        <begin position="160"/>
        <end position="165"/>
    </location>
    <ligand>
        <name>NAD(+)</name>
        <dbReference type="ChEBI" id="CHEBI:57540"/>
    </ligand>
</feature>
<proteinExistence type="inferred from homology"/>
<dbReference type="EMBL" id="DXGK01000071">
    <property type="protein sequence ID" value="HIW70454.1"/>
    <property type="molecule type" value="Genomic_DNA"/>
</dbReference>
<dbReference type="GO" id="GO:0019674">
    <property type="term" value="P:NAD+ metabolic process"/>
    <property type="evidence" value="ECO:0007669"/>
    <property type="project" value="InterPro"/>
</dbReference>
<keyword evidence="6 8" id="KW-0520">NAD</keyword>
<keyword evidence="1 8" id="KW-0808">Transferase</keyword>
<comment type="similarity">
    <text evidence="8">Belongs to the NAD kinase family.</text>
</comment>
<evidence type="ECO:0000256" key="1">
    <source>
        <dbReference type="ARBA" id="ARBA00022679"/>
    </source>
</evidence>
<dbReference type="InterPro" id="IPR017438">
    <property type="entry name" value="ATP-NAD_kinase_N"/>
</dbReference>
<dbReference type="EC" id="2.7.1.23" evidence="8"/>
<evidence type="ECO:0000256" key="4">
    <source>
        <dbReference type="ARBA" id="ARBA00022840"/>
    </source>
</evidence>
<comment type="caution">
    <text evidence="9">The sequence shown here is derived from an EMBL/GenBank/DDBJ whole genome shotgun (WGS) entry which is preliminary data.</text>
</comment>
<feature type="binding site" evidence="8">
    <location>
        <position position="184"/>
    </location>
    <ligand>
        <name>NAD(+)</name>
        <dbReference type="ChEBI" id="CHEBI:57540"/>
    </ligand>
</feature>
<protein>
    <recommendedName>
        <fullName evidence="8">NAD kinase</fullName>
        <ecNumber evidence="8">2.7.1.23</ecNumber>
    </recommendedName>
    <alternativeName>
        <fullName evidence="8">ATP-dependent NAD kinase</fullName>
    </alternativeName>
</protein>
<organism evidence="9 10">
    <name type="scientific">Candidatus Limosilactobacillus merdipullorum</name>
    <dbReference type="NCBI Taxonomy" id="2838653"/>
    <lineage>
        <taxon>Bacteria</taxon>
        <taxon>Bacillati</taxon>
        <taxon>Bacillota</taxon>
        <taxon>Bacilli</taxon>
        <taxon>Lactobacillales</taxon>
        <taxon>Lactobacillaceae</taxon>
        <taxon>Limosilactobacillus</taxon>
    </lineage>
</organism>
<name>A0A9D1U4K7_9LACO</name>
<feature type="binding site" evidence="8">
    <location>
        <position position="147"/>
    </location>
    <ligand>
        <name>NAD(+)</name>
        <dbReference type="ChEBI" id="CHEBI:57540"/>
    </ligand>
</feature>
<dbReference type="PANTHER" id="PTHR20275:SF0">
    <property type="entry name" value="NAD KINASE"/>
    <property type="match status" value="1"/>
</dbReference>
<evidence type="ECO:0000256" key="2">
    <source>
        <dbReference type="ARBA" id="ARBA00022741"/>
    </source>
</evidence>
<dbReference type="Gene3D" id="3.40.50.10330">
    <property type="entry name" value="Probable inorganic polyphosphate/atp-NAD kinase, domain 1"/>
    <property type="match status" value="1"/>
</dbReference>
<gene>
    <name evidence="8" type="primary">nadK</name>
    <name evidence="9" type="ORF">H9876_03640</name>
</gene>
<dbReference type="Gene3D" id="2.60.200.30">
    <property type="entry name" value="Probable inorganic polyphosphate/atp-NAD kinase, domain 2"/>
    <property type="match status" value="1"/>
</dbReference>
<dbReference type="GO" id="GO:0046872">
    <property type="term" value="F:metal ion binding"/>
    <property type="evidence" value="ECO:0007669"/>
    <property type="project" value="UniProtKB-UniRule"/>
</dbReference>
<dbReference type="HAMAP" id="MF_00361">
    <property type="entry name" value="NAD_kinase"/>
    <property type="match status" value="1"/>
</dbReference>
<dbReference type="GO" id="GO:0051287">
    <property type="term" value="F:NAD binding"/>
    <property type="evidence" value="ECO:0007669"/>
    <property type="project" value="UniProtKB-ARBA"/>
</dbReference>
<dbReference type="GO" id="GO:0006741">
    <property type="term" value="P:NADP+ biosynthetic process"/>
    <property type="evidence" value="ECO:0007669"/>
    <property type="project" value="UniProtKB-UniRule"/>
</dbReference>
<comment type="caution">
    <text evidence="8">Lacks conserved residue(s) required for the propagation of feature annotation.</text>
</comment>
<dbReference type="GO" id="GO:0003951">
    <property type="term" value="F:NAD+ kinase activity"/>
    <property type="evidence" value="ECO:0007669"/>
    <property type="project" value="UniProtKB-UniRule"/>
</dbReference>
<dbReference type="SUPFAM" id="SSF111331">
    <property type="entry name" value="NAD kinase/diacylglycerol kinase-like"/>
    <property type="match status" value="1"/>
</dbReference>
<dbReference type="NCBIfam" id="NF003424">
    <property type="entry name" value="PRK04885.1"/>
    <property type="match status" value="1"/>
</dbReference>
<dbReference type="PANTHER" id="PTHR20275">
    <property type="entry name" value="NAD KINASE"/>
    <property type="match status" value="1"/>
</dbReference>
<dbReference type="GO" id="GO:0005737">
    <property type="term" value="C:cytoplasm"/>
    <property type="evidence" value="ECO:0007669"/>
    <property type="project" value="UniProtKB-SubCell"/>
</dbReference>
<dbReference type="InterPro" id="IPR016064">
    <property type="entry name" value="NAD/diacylglycerol_kinase_sf"/>
</dbReference>
<feature type="binding site" evidence="8">
    <location>
        <begin position="45"/>
        <end position="46"/>
    </location>
    <ligand>
        <name>NAD(+)</name>
        <dbReference type="ChEBI" id="CHEBI:57540"/>
    </ligand>
</feature>
<evidence type="ECO:0000256" key="8">
    <source>
        <dbReference type="HAMAP-Rule" id="MF_00361"/>
    </source>
</evidence>
<feature type="binding site" evidence="8">
    <location>
        <begin position="121"/>
        <end position="122"/>
    </location>
    <ligand>
        <name>NAD(+)</name>
        <dbReference type="ChEBI" id="CHEBI:57540"/>
    </ligand>
</feature>
<evidence type="ECO:0000256" key="5">
    <source>
        <dbReference type="ARBA" id="ARBA00022857"/>
    </source>
</evidence>
<evidence type="ECO:0000256" key="3">
    <source>
        <dbReference type="ARBA" id="ARBA00022777"/>
    </source>
</evidence>
<feature type="active site" description="Proton acceptor" evidence="8">
    <location>
        <position position="45"/>
    </location>
</feature>
<feature type="binding site" evidence="8">
    <location>
        <position position="223"/>
    </location>
    <ligand>
        <name>NAD(+)</name>
        <dbReference type="ChEBI" id="CHEBI:57540"/>
    </ligand>
</feature>
<dbReference type="Proteomes" id="UP000886878">
    <property type="component" value="Unassembled WGS sequence"/>
</dbReference>
<evidence type="ECO:0000256" key="7">
    <source>
        <dbReference type="ARBA" id="ARBA00047925"/>
    </source>
</evidence>
<evidence type="ECO:0000313" key="9">
    <source>
        <dbReference type="EMBL" id="HIW70454.1"/>
    </source>
</evidence>